<dbReference type="EMBL" id="CAJNNW010028663">
    <property type="protein sequence ID" value="CAE8697163.1"/>
    <property type="molecule type" value="Genomic_DNA"/>
</dbReference>
<evidence type="ECO:0000313" key="3">
    <source>
        <dbReference type="Proteomes" id="UP000626109"/>
    </source>
</evidence>
<name>A0A813K4V0_POLGL</name>
<feature type="compositionally biased region" description="Polar residues" evidence="1">
    <location>
        <begin position="70"/>
        <end position="80"/>
    </location>
</feature>
<feature type="compositionally biased region" description="Acidic residues" evidence="1">
    <location>
        <begin position="144"/>
        <end position="171"/>
    </location>
</feature>
<protein>
    <submittedName>
        <fullName evidence="2">Uncharacterized protein</fullName>
    </submittedName>
</protein>
<gene>
    <name evidence="2" type="ORF">PGLA2088_LOCUS30151</name>
</gene>
<organism evidence="2 3">
    <name type="scientific">Polarella glacialis</name>
    <name type="common">Dinoflagellate</name>
    <dbReference type="NCBI Taxonomy" id="89957"/>
    <lineage>
        <taxon>Eukaryota</taxon>
        <taxon>Sar</taxon>
        <taxon>Alveolata</taxon>
        <taxon>Dinophyceae</taxon>
        <taxon>Suessiales</taxon>
        <taxon>Suessiaceae</taxon>
        <taxon>Polarella</taxon>
    </lineage>
</organism>
<accession>A0A813K4V0</accession>
<evidence type="ECO:0000256" key="1">
    <source>
        <dbReference type="SAM" id="MobiDB-lite"/>
    </source>
</evidence>
<dbReference type="AlphaFoldDB" id="A0A813K4V0"/>
<proteinExistence type="predicted"/>
<sequence>VAFQGGFQRQGAAGARALAVYGGTEPPPRAFGGGCALSGGVLLIYGGWHPRGGTYSDVWAASLDDAGRSSFFSQLPTTASRAEFHTRGVVGEDDEDEDEDEEDEDEEDEDEDEEDEDGELPLLLRRRLLGLINEEVPTMNPALDDSEEDQEALDAMEDDSDDEDDEESSSD</sequence>
<dbReference type="Proteomes" id="UP000626109">
    <property type="component" value="Unassembled WGS sequence"/>
</dbReference>
<feature type="region of interest" description="Disordered" evidence="1">
    <location>
        <begin position="134"/>
        <end position="171"/>
    </location>
</feature>
<feature type="non-terminal residue" evidence="2">
    <location>
        <position position="171"/>
    </location>
</feature>
<reference evidence="2" key="1">
    <citation type="submission" date="2021-02" db="EMBL/GenBank/DDBJ databases">
        <authorList>
            <person name="Dougan E. K."/>
            <person name="Rhodes N."/>
            <person name="Thang M."/>
            <person name="Chan C."/>
        </authorList>
    </citation>
    <scope>NUCLEOTIDE SEQUENCE</scope>
</reference>
<feature type="compositionally biased region" description="Acidic residues" evidence="1">
    <location>
        <begin position="91"/>
        <end position="119"/>
    </location>
</feature>
<feature type="region of interest" description="Disordered" evidence="1">
    <location>
        <begin position="70"/>
        <end position="122"/>
    </location>
</feature>
<comment type="caution">
    <text evidence="2">The sequence shown here is derived from an EMBL/GenBank/DDBJ whole genome shotgun (WGS) entry which is preliminary data.</text>
</comment>
<evidence type="ECO:0000313" key="2">
    <source>
        <dbReference type="EMBL" id="CAE8697163.1"/>
    </source>
</evidence>